<protein>
    <submittedName>
        <fullName evidence="1">Uncharacterized protein</fullName>
    </submittedName>
</protein>
<organism evidence="1 2">
    <name type="scientific">Halpernia humi</name>
    <dbReference type="NCBI Taxonomy" id="493375"/>
    <lineage>
        <taxon>Bacteria</taxon>
        <taxon>Pseudomonadati</taxon>
        <taxon>Bacteroidota</taxon>
        <taxon>Flavobacteriia</taxon>
        <taxon>Flavobacteriales</taxon>
        <taxon>Weeksellaceae</taxon>
        <taxon>Chryseobacterium group</taxon>
        <taxon>Halpernia</taxon>
    </lineage>
</organism>
<proteinExistence type="predicted"/>
<reference evidence="2" key="1">
    <citation type="submission" date="2016-10" db="EMBL/GenBank/DDBJ databases">
        <authorList>
            <person name="Varghese N."/>
            <person name="Submissions S."/>
        </authorList>
    </citation>
    <scope>NUCLEOTIDE SEQUENCE [LARGE SCALE GENOMIC DNA]</scope>
    <source>
        <strain evidence="2">DSM 21580</strain>
    </source>
</reference>
<accession>A0A1H5T7L5</accession>
<dbReference type="AlphaFoldDB" id="A0A1H5T7L5"/>
<evidence type="ECO:0000313" key="2">
    <source>
        <dbReference type="Proteomes" id="UP000236738"/>
    </source>
</evidence>
<keyword evidence="2" id="KW-1185">Reference proteome</keyword>
<gene>
    <name evidence="1" type="ORF">SAMN05421847_0392</name>
</gene>
<sequence>MNLALKILQESKEKGKYLSIWNYNDDEKFWFGKILNFTEEIVVLQHFTKYGKKDGLLILQICDIKAIDFDDEYTNAMKLVIENSEKLATEDEFKFDFYDNENWKFILLNQLKFKTEIITSIEIENDYFTGFIKDVDEENFVINLVGSLGQDEGNSIYKIEDLKSFRVNDIDNRKRLLLYNSRK</sequence>
<name>A0A1H5T7L5_9FLAO</name>
<dbReference type="EMBL" id="FNUS01000001">
    <property type="protein sequence ID" value="SEF58832.1"/>
    <property type="molecule type" value="Genomic_DNA"/>
</dbReference>
<dbReference type="Proteomes" id="UP000236738">
    <property type="component" value="Unassembled WGS sequence"/>
</dbReference>
<evidence type="ECO:0000313" key="1">
    <source>
        <dbReference type="EMBL" id="SEF58832.1"/>
    </source>
</evidence>
<dbReference type="OrthoDB" id="1337782at2"/>
<dbReference type="RefSeq" id="WP_103912425.1">
    <property type="nucleotide sequence ID" value="NZ_FNUS01000001.1"/>
</dbReference>